<dbReference type="GO" id="GO:0016627">
    <property type="term" value="F:oxidoreductase activity, acting on the CH-CH group of donors"/>
    <property type="evidence" value="ECO:0007669"/>
    <property type="project" value="TreeGrafter"/>
</dbReference>
<dbReference type="AlphaFoldDB" id="A0A6J7UNY0"/>
<dbReference type="InterPro" id="IPR052019">
    <property type="entry name" value="F420H2_bilvrd_red/Heme_oxyg"/>
</dbReference>
<keyword evidence="1" id="KW-0560">Oxidoreductase</keyword>
<dbReference type="SUPFAM" id="SSF50475">
    <property type="entry name" value="FMN-binding split barrel"/>
    <property type="match status" value="1"/>
</dbReference>
<evidence type="ECO:0000256" key="1">
    <source>
        <dbReference type="ARBA" id="ARBA00023002"/>
    </source>
</evidence>
<evidence type="ECO:0000313" key="3">
    <source>
        <dbReference type="EMBL" id="CAB5067605.1"/>
    </source>
</evidence>
<proteinExistence type="predicted"/>
<dbReference type="GO" id="GO:0005829">
    <property type="term" value="C:cytosol"/>
    <property type="evidence" value="ECO:0007669"/>
    <property type="project" value="TreeGrafter"/>
</dbReference>
<feature type="domain" description="Pyridoxamine 5'-phosphate oxidase N-terminal" evidence="2">
    <location>
        <begin position="2"/>
        <end position="105"/>
    </location>
</feature>
<dbReference type="GO" id="GO:0070967">
    <property type="term" value="F:coenzyme F420 binding"/>
    <property type="evidence" value="ECO:0007669"/>
    <property type="project" value="TreeGrafter"/>
</dbReference>
<dbReference type="Pfam" id="PF01243">
    <property type="entry name" value="PNPOx_N"/>
    <property type="match status" value="1"/>
</dbReference>
<gene>
    <name evidence="3" type="ORF">UFOPK4347_01523</name>
</gene>
<protein>
    <submittedName>
        <fullName evidence="3">Unannotated protein</fullName>
    </submittedName>
</protein>
<dbReference type="EMBL" id="CAFBQU010000061">
    <property type="protein sequence ID" value="CAB5067605.1"/>
    <property type="molecule type" value="Genomic_DNA"/>
</dbReference>
<evidence type="ECO:0000259" key="2">
    <source>
        <dbReference type="Pfam" id="PF01243"/>
    </source>
</evidence>
<accession>A0A6J7UNY0</accession>
<dbReference type="PANTHER" id="PTHR35176">
    <property type="entry name" value="HEME OXYGENASE HI_0854-RELATED"/>
    <property type="match status" value="1"/>
</dbReference>
<reference evidence="3" key="1">
    <citation type="submission" date="2020-05" db="EMBL/GenBank/DDBJ databases">
        <authorList>
            <person name="Chiriac C."/>
            <person name="Salcher M."/>
            <person name="Ghai R."/>
            <person name="Kavagutti S V."/>
        </authorList>
    </citation>
    <scope>NUCLEOTIDE SEQUENCE</scope>
</reference>
<name>A0A6J7UNY0_9ZZZZ</name>
<dbReference type="Gene3D" id="2.30.110.10">
    <property type="entry name" value="Electron Transport, Fmn-binding Protein, Chain A"/>
    <property type="match status" value="1"/>
</dbReference>
<sequence>MASILSYFYADGKFWMTSAAHRKRVPAIRRDPRVALVITSTGMEMGGSRTVTYKGTARVLDDLETKKWFYRALAERLYEKFGENRVKEFAMMLDSPDRIVIEVTPGLRVGYDGTKMGAATTKSREAGILKVD</sequence>
<dbReference type="InterPro" id="IPR012349">
    <property type="entry name" value="Split_barrel_FMN-bd"/>
</dbReference>
<dbReference type="InterPro" id="IPR011576">
    <property type="entry name" value="Pyridox_Oxase_N"/>
</dbReference>
<organism evidence="3">
    <name type="scientific">freshwater metagenome</name>
    <dbReference type="NCBI Taxonomy" id="449393"/>
    <lineage>
        <taxon>unclassified sequences</taxon>
        <taxon>metagenomes</taxon>
        <taxon>ecological metagenomes</taxon>
    </lineage>
</organism>
<dbReference type="PANTHER" id="PTHR35176:SF6">
    <property type="entry name" value="HEME OXYGENASE HI_0854-RELATED"/>
    <property type="match status" value="1"/>
</dbReference>